<accession>A0A1I1QNU4</accession>
<dbReference type="STRING" id="728005.SAMN04488059_13127"/>
<dbReference type="EMBL" id="FOMB01000031">
    <property type="protein sequence ID" value="SFD23695.1"/>
    <property type="molecule type" value="Genomic_DNA"/>
</dbReference>
<proteinExistence type="predicted"/>
<evidence type="ECO:0008006" key="4">
    <source>
        <dbReference type="Google" id="ProtNLM"/>
    </source>
</evidence>
<evidence type="ECO:0000256" key="1">
    <source>
        <dbReference type="SAM" id="MobiDB-lite"/>
    </source>
</evidence>
<evidence type="ECO:0000313" key="3">
    <source>
        <dbReference type="Proteomes" id="UP000182258"/>
    </source>
</evidence>
<dbReference type="Proteomes" id="UP000182258">
    <property type="component" value="Unassembled WGS sequence"/>
</dbReference>
<name>A0A1I1QNU4_9HYPH</name>
<evidence type="ECO:0000313" key="2">
    <source>
        <dbReference type="EMBL" id="SFD23695.1"/>
    </source>
</evidence>
<dbReference type="AlphaFoldDB" id="A0A1I1QNU4"/>
<protein>
    <recommendedName>
        <fullName evidence="4">Transposase DDE domain-containing protein</fullName>
    </recommendedName>
</protein>
<organism evidence="2 3">
    <name type="scientific">Devosia psychrophila</name>
    <dbReference type="NCBI Taxonomy" id="728005"/>
    <lineage>
        <taxon>Bacteria</taxon>
        <taxon>Pseudomonadati</taxon>
        <taxon>Pseudomonadota</taxon>
        <taxon>Alphaproteobacteria</taxon>
        <taxon>Hyphomicrobiales</taxon>
        <taxon>Devosiaceae</taxon>
        <taxon>Devosia</taxon>
    </lineage>
</organism>
<reference evidence="2 3" key="1">
    <citation type="submission" date="2016-10" db="EMBL/GenBank/DDBJ databases">
        <authorList>
            <person name="de Groot N.N."/>
        </authorList>
    </citation>
    <scope>NUCLEOTIDE SEQUENCE [LARGE SCALE GENOMIC DNA]</scope>
    <source>
        <strain evidence="2 3">CGMCC 1.10210</strain>
    </source>
</reference>
<gene>
    <name evidence="2" type="ORF">SAMN04488059_13127</name>
</gene>
<feature type="region of interest" description="Disordered" evidence="1">
    <location>
        <begin position="158"/>
        <end position="177"/>
    </location>
</feature>
<sequence length="207" mass="23546">MSAWYGHKQAKTLEITSDTALWYRPGMPPRPVRWVLVRDPEGKRAPRAFFSTDIALDPTDIMALFVRRWQVEVTFAETRAHLGVETQRQWSDKAIERTTPALLGLYSFVSLWACDRLSTASTPYAAAWYRKTNLTSTDAIGAVRLALWVGDIYRHSPPNREQHKIPQTVSSGWPRPSASPHNVQSRAEWMFRMSVTPWAEFVVACAG</sequence>